<dbReference type="EMBL" id="CP044066">
    <property type="protein sequence ID" value="QET03914.1"/>
    <property type="molecule type" value="Genomic_DNA"/>
</dbReference>
<protein>
    <submittedName>
        <fullName evidence="1">DUF4194 domain-containing protein</fullName>
    </submittedName>
</protein>
<name>A0A5P2H8G1_9BURK</name>
<reference evidence="1 2" key="1">
    <citation type="submission" date="2019-09" db="EMBL/GenBank/DDBJ databases">
        <title>FDA dAtabase for Regulatory Grade micrObial Sequences (FDA-ARGOS): Supporting development and validation of Infectious Disease Dx tests.</title>
        <authorList>
            <person name="Sciortino C."/>
            <person name="Tallon L."/>
            <person name="Sadzewicz L."/>
            <person name="Vavikolanu K."/>
            <person name="Mehta A."/>
            <person name="Aluvathingal J."/>
            <person name="Nadendla S."/>
            <person name="Nandy P."/>
            <person name="Geyer C."/>
            <person name="Yan Y."/>
            <person name="Sichtig H."/>
        </authorList>
    </citation>
    <scope>NUCLEOTIDE SEQUENCE [LARGE SCALE GENOMIC DNA]</scope>
    <source>
        <strain evidence="1 2">FDAARGOS_664</strain>
        <plasmid evidence="1 2">unnamed1</plasmid>
    </source>
</reference>
<evidence type="ECO:0000313" key="1">
    <source>
        <dbReference type="EMBL" id="QET03914.1"/>
    </source>
</evidence>
<dbReference type="InterPro" id="IPR025449">
    <property type="entry name" value="JetB"/>
</dbReference>
<dbReference type="OrthoDB" id="5572644at2"/>
<accession>A0A5P2H8G1</accession>
<sequence length="251" mass="27720">MSIFDTIAARVSVDEAPGDGALSALVELQTTQADTTLQADTGYTPREVKDACQELLKYGLLEVARKPNLYRTALAKTAEVNRILEPFDLVVKIDDIRGLAYLIVAQPIFAEGEDEWSHPLVRRQRLTLEQSLMVALLRQQYLIFEQERGVGAADAPIAVEDLVPQLQIYLGNLGSDTRELQRARTLLEKLKVHALVSEIDQQDQFVIRPIIVHLANPESLQGLLTALKDVGTAASPRADDPAAACVQEENR</sequence>
<dbReference type="Pfam" id="PF13835">
    <property type="entry name" value="DUF4194"/>
    <property type="match status" value="1"/>
</dbReference>
<dbReference type="RefSeq" id="WP_150373979.1">
    <property type="nucleotide sequence ID" value="NZ_CP044066.1"/>
</dbReference>
<keyword evidence="1" id="KW-0614">Plasmid</keyword>
<proteinExistence type="predicted"/>
<gene>
    <name evidence="1" type="ORF">FOB72_17250</name>
</gene>
<organism evidence="1 2">
    <name type="scientific">Cupriavidus pauculus</name>
    <dbReference type="NCBI Taxonomy" id="82633"/>
    <lineage>
        <taxon>Bacteria</taxon>
        <taxon>Pseudomonadati</taxon>
        <taxon>Pseudomonadota</taxon>
        <taxon>Betaproteobacteria</taxon>
        <taxon>Burkholderiales</taxon>
        <taxon>Burkholderiaceae</taxon>
        <taxon>Cupriavidus</taxon>
    </lineage>
</organism>
<evidence type="ECO:0000313" key="2">
    <source>
        <dbReference type="Proteomes" id="UP000322822"/>
    </source>
</evidence>
<dbReference type="Proteomes" id="UP000322822">
    <property type="component" value="Plasmid unnamed1"/>
</dbReference>
<geneLocation type="plasmid" evidence="1">
    <name>unnamed1</name>
</geneLocation>
<dbReference type="AlphaFoldDB" id="A0A5P2H8G1"/>